<dbReference type="AlphaFoldDB" id="A0AAD6L9R6"/>
<gene>
    <name evidence="1" type="ORF">NC653_041941</name>
</gene>
<keyword evidence="2" id="KW-1185">Reference proteome</keyword>
<evidence type="ECO:0000313" key="2">
    <source>
        <dbReference type="Proteomes" id="UP001164929"/>
    </source>
</evidence>
<comment type="caution">
    <text evidence="1">The sequence shown here is derived from an EMBL/GenBank/DDBJ whole genome shotgun (WGS) entry which is preliminary data.</text>
</comment>
<name>A0AAD6L9R6_9ROSI</name>
<reference evidence="1" key="1">
    <citation type="journal article" date="2023" name="Mol. Ecol. Resour.">
        <title>Chromosome-level genome assembly of a triploid poplar Populus alba 'Berolinensis'.</title>
        <authorList>
            <person name="Chen S."/>
            <person name="Yu Y."/>
            <person name="Wang X."/>
            <person name="Wang S."/>
            <person name="Zhang T."/>
            <person name="Zhou Y."/>
            <person name="He R."/>
            <person name="Meng N."/>
            <person name="Wang Y."/>
            <person name="Liu W."/>
            <person name="Liu Z."/>
            <person name="Liu J."/>
            <person name="Guo Q."/>
            <person name="Huang H."/>
            <person name="Sederoff R.R."/>
            <person name="Wang G."/>
            <person name="Qu G."/>
            <person name="Chen S."/>
        </authorList>
    </citation>
    <scope>NUCLEOTIDE SEQUENCE</scope>
    <source>
        <strain evidence="1">SC-2020</strain>
    </source>
</reference>
<proteinExistence type="predicted"/>
<evidence type="ECO:0000313" key="1">
    <source>
        <dbReference type="EMBL" id="KAJ6952956.1"/>
    </source>
</evidence>
<sequence length="75" mass="8349">MASCDQHISVPSTTCTAMCFSSRPRNSWLMNRKQVGNSLLHYWIDALLRAGWTYRLVGDAPLLIVVNDSRGDGHG</sequence>
<organism evidence="1 2">
    <name type="scientific">Populus alba x Populus x berolinensis</name>
    <dbReference type="NCBI Taxonomy" id="444605"/>
    <lineage>
        <taxon>Eukaryota</taxon>
        <taxon>Viridiplantae</taxon>
        <taxon>Streptophyta</taxon>
        <taxon>Embryophyta</taxon>
        <taxon>Tracheophyta</taxon>
        <taxon>Spermatophyta</taxon>
        <taxon>Magnoliopsida</taxon>
        <taxon>eudicotyledons</taxon>
        <taxon>Gunneridae</taxon>
        <taxon>Pentapetalae</taxon>
        <taxon>rosids</taxon>
        <taxon>fabids</taxon>
        <taxon>Malpighiales</taxon>
        <taxon>Salicaceae</taxon>
        <taxon>Saliceae</taxon>
        <taxon>Populus</taxon>
    </lineage>
</organism>
<dbReference type="Proteomes" id="UP001164929">
    <property type="component" value="Chromosome 19"/>
</dbReference>
<protein>
    <submittedName>
        <fullName evidence="1">Uncharacterized protein</fullName>
    </submittedName>
</protein>
<accession>A0AAD6L9R6</accession>
<dbReference type="EMBL" id="JAQIZT010000019">
    <property type="protein sequence ID" value="KAJ6952956.1"/>
    <property type="molecule type" value="Genomic_DNA"/>
</dbReference>